<feature type="repeat" description="TPR" evidence="6">
    <location>
        <begin position="146"/>
        <end position="179"/>
    </location>
</feature>
<dbReference type="AlphaFoldDB" id="A0A7K1GJE0"/>
<keyword evidence="4 6" id="KW-0802">TPR repeat</keyword>
<dbReference type="EMBL" id="WMJY01000004">
    <property type="protein sequence ID" value="MTH28850.1"/>
    <property type="molecule type" value="Genomic_DNA"/>
</dbReference>
<evidence type="ECO:0000313" key="8">
    <source>
        <dbReference type="Proteomes" id="UP000488936"/>
    </source>
</evidence>
<evidence type="ECO:0000313" key="7">
    <source>
        <dbReference type="EMBL" id="MTH28850.1"/>
    </source>
</evidence>
<evidence type="ECO:0000256" key="4">
    <source>
        <dbReference type="ARBA" id="ARBA00022803"/>
    </source>
</evidence>
<dbReference type="InterPro" id="IPR051476">
    <property type="entry name" value="Bac_ResReg_Asp_Phosphatase"/>
</dbReference>
<keyword evidence="8" id="KW-1185">Reference proteome</keyword>
<dbReference type="InterPro" id="IPR011990">
    <property type="entry name" value="TPR-like_helical_dom_sf"/>
</dbReference>
<evidence type="ECO:0000256" key="6">
    <source>
        <dbReference type="PROSITE-ProRule" id="PRU00339"/>
    </source>
</evidence>
<name>A0A7K1GJE0_9FLAO</name>
<evidence type="ECO:0000256" key="3">
    <source>
        <dbReference type="ARBA" id="ARBA00022737"/>
    </source>
</evidence>
<feature type="repeat" description="TPR" evidence="6">
    <location>
        <begin position="223"/>
        <end position="256"/>
    </location>
</feature>
<evidence type="ECO:0000256" key="1">
    <source>
        <dbReference type="ARBA" id="ARBA00004496"/>
    </source>
</evidence>
<keyword evidence="2" id="KW-0963">Cytoplasm</keyword>
<dbReference type="PANTHER" id="PTHR46630">
    <property type="entry name" value="TETRATRICOPEPTIDE REPEAT PROTEIN 29"/>
    <property type="match status" value="1"/>
</dbReference>
<comment type="caution">
    <text evidence="7">The sequence shown here is derived from an EMBL/GenBank/DDBJ whole genome shotgun (WGS) entry which is preliminary data.</text>
</comment>
<dbReference type="SMART" id="SM00028">
    <property type="entry name" value="TPR"/>
    <property type="match status" value="5"/>
</dbReference>
<accession>A0A7K1GJE0</accession>
<dbReference type="GO" id="GO:0005737">
    <property type="term" value="C:cytoplasm"/>
    <property type="evidence" value="ECO:0007669"/>
    <property type="project" value="UniProtKB-SubCell"/>
</dbReference>
<comment type="similarity">
    <text evidence="5">Belongs to the Rap family.</text>
</comment>
<dbReference type="PROSITE" id="PS51257">
    <property type="entry name" value="PROKAR_LIPOPROTEIN"/>
    <property type="match status" value="1"/>
</dbReference>
<comment type="subcellular location">
    <subcellularLocation>
        <location evidence="1">Cytoplasm</location>
    </subcellularLocation>
</comment>
<dbReference type="PROSITE" id="PS50005">
    <property type="entry name" value="TPR"/>
    <property type="match status" value="4"/>
</dbReference>
<dbReference type="Pfam" id="PF13174">
    <property type="entry name" value="TPR_6"/>
    <property type="match status" value="1"/>
</dbReference>
<keyword evidence="3" id="KW-0677">Repeat</keyword>
<feature type="repeat" description="TPR" evidence="6">
    <location>
        <begin position="375"/>
        <end position="408"/>
    </location>
</feature>
<organism evidence="7 8">
    <name type="scientific">Myroides pelagicus</name>
    <dbReference type="NCBI Taxonomy" id="270914"/>
    <lineage>
        <taxon>Bacteria</taxon>
        <taxon>Pseudomonadati</taxon>
        <taxon>Bacteroidota</taxon>
        <taxon>Flavobacteriia</taxon>
        <taxon>Flavobacteriales</taxon>
        <taxon>Flavobacteriaceae</taxon>
        <taxon>Myroides</taxon>
    </lineage>
</organism>
<dbReference type="SUPFAM" id="SSF48452">
    <property type="entry name" value="TPR-like"/>
    <property type="match status" value="2"/>
</dbReference>
<evidence type="ECO:0000256" key="5">
    <source>
        <dbReference type="ARBA" id="ARBA00038253"/>
    </source>
</evidence>
<feature type="repeat" description="TPR" evidence="6">
    <location>
        <begin position="260"/>
        <end position="293"/>
    </location>
</feature>
<dbReference type="PANTHER" id="PTHR46630:SF1">
    <property type="entry name" value="TETRATRICOPEPTIDE REPEAT PROTEIN 29"/>
    <property type="match status" value="1"/>
</dbReference>
<dbReference type="Proteomes" id="UP000488936">
    <property type="component" value="Unassembled WGS sequence"/>
</dbReference>
<dbReference type="InterPro" id="IPR019734">
    <property type="entry name" value="TPR_rpt"/>
</dbReference>
<evidence type="ECO:0000256" key="2">
    <source>
        <dbReference type="ARBA" id="ARBA00022490"/>
    </source>
</evidence>
<protein>
    <submittedName>
        <fullName evidence="7">Tetratricopeptide repeat protein</fullName>
    </submittedName>
</protein>
<sequence>MINSARYFLMILFGVVFLYSCSVKKDRLVNRGYHAMTTKYNILYNGDLAYEEALFSLKENYRDNFWEILPVERIEIKVDPEKQFQVSAPIQSKQGSILDNFSIDGNVSQDSLDGGIGFTRAENKATKAIQKHSMYIQGRERNWQMDEAYIMLGKARYHDGRFVPALEAFNYILYKYPDSDKIDEAKVWREKANLRLSYDDIAIKNLKEFLAMRKGKMRKQTEADANAILAQGYINIEQYDEAIAPMKRALEMTTTNEERARYLFILGQLYAKTGKTAEAFHSFENIVKMKRKGPRSYYIHSYSQLAELGMRKVSDSTAFLKTYKKLMRNRENRGFLDVLNRQVGLFYNDVGKTDKALEYLKQAVKFGKTDEQLKAYNYLSIADIYFNSAGYAEAGSYYDSALSILPEKFRERYRLSKRRDALKEVVKYERIAHVNDSILNLVEMSDSQRLVFFQKHVEELRKEDFRKLQANLKEKNRNSNVDYFNMASFGDAVSSYMDSNEAQMQGGAKSTFYFYSTQASGYGKQEFKRKWGNRPLVDNWKWASAQTSNELSAGKNNETNTQGINTSAIVSDARYDVTIYLSKIPVDSLTIGKLRVDRDFAYFQLGSMYSEKFKKYDLSIYRFETLLAFEPKPMKRLILPSMYKLYKVYLEVNPAKAIELKALIISRYPDSRYAKLLQNVKVGEIDDLSPEQLFTNVYRVYASGDIEAAYKEVEYVLDHYDNDYISRFELLKARILARKEGLQAYKEALNFVAMAYSSTTEGKEAENLLNTEIVKLNSKSFVLNSSGDSWKIAVFSDAANRENIGVVRRSMADFAAINSQIGIKFSEDYYLANEKILVLHGFRTRQDAEKVIERLGIKAYPIEADNYVVVQIKKNWEAYVSAFTN</sequence>
<dbReference type="Pfam" id="PF13432">
    <property type="entry name" value="TPR_16"/>
    <property type="match status" value="1"/>
</dbReference>
<dbReference type="Gene3D" id="1.25.40.10">
    <property type="entry name" value="Tetratricopeptide repeat domain"/>
    <property type="match status" value="4"/>
</dbReference>
<proteinExistence type="inferred from homology"/>
<reference evidence="7 8" key="1">
    <citation type="journal article" date="2006" name="Int. J. Syst. Evol. Microbiol.">
        <title>Myroides pelagicus sp. nov., isolated from seawater in Thailand.</title>
        <authorList>
            <person name="Yoon J."/>
            <person name="Maneerat S."/>
            <person name="Kawai F."/>
            <person name="Yokota A."/>
        </authorList>
    </citation>
    <scope>NUCLEOTIDE SEQUENCE [LARGE SCALE GENOMIC DNA]</scope>
    <source>
        <strain evidence="7 8">SM1T</strain>
    </source>
</reference>
<gene>
    <name evidence="7" type="ORF">GJV77_02795</name>
</gene>